<dbReference type="AlphaFoldDB" id="A0A0S7EGY7"/>
<proteinExistence type="predicted"/>
<dbReference type="EMBL" id="CP013690">
    <property type="protein sequence ID" value="ALU26375.1"/>
    <property type="molecule type" value="Genomic_DNA"/>
</dbReference>
<dbReference type="RefSeq" id="WP_006257099.1">
    <property type="nucleotide sequence ID" value="NZ_BCMQ01000006.1"/>
</dbReference>
<organism evidence="1 2">
    <name type="scientific">Myroides odoratimimus</name>
    <dbReference type="NCBI Taxonomy" id="76832"/>
    <lineage>
        <taxon>Bacteria</taxon>
        <taxon>Pseudomonadati</taxon>
        <taxon>Bacteroidota</taxon>
        <taxon>Flavobacteriia</taxon>
        <taxon>Flavobacteriales</taxon>
        <taxon>Flavobacteriaceae</taxon>
        <taxon>Myroides</taxon>
    </lineage>
</organism>
<reference evidence="1 2" key="1">
    <citation type="journal article" date="2016" name="J. Zhejiang Univ. Sci. B">
        <title>Antibiotic resistance mechanisms of Myroides sp.</title>
        <authorList>
            <person name="Hu S."/>
            <person name="Yuan S."/>
            <person name="Qu H."/>
            <person name="Jiang T."/>
            <person name="Zhou Y."/>
            <person name="Wang M."/>
            <person name="Ming D."/>
        </authorList>
    </citation>
    <scope>NUCLEOTIDE SEQUENCE [LARGE SCALE GENOMIC DNA]</scope>
    <source>
        <strain evidence="1 2">PR63039</strain>
    </source>
</reference>
<accession>A0A0S7EGY7</accession>
<dbReference type="Pfam" id="PF05751">
    <property type="entry name" value="FixH"/>
    <property type="match status" value="1"/>
</dbReference>
<dbReference type="Proteomes" id="UP000069030">
    <property type="component" value="Chromosome"/>
</dbReference>
<dbReference type="eggNOG" id="COG5456">
    <property type="taxonomic scope" value="Bacteria"/>
</dbReference>
<protein>
    <submittedName>
        <fullName evidence="1">Cytochrome C oxidase Cbb3</fullName>
    </submittedName>
</protein>
<evidence type="ECO:0000313" key="1">
    <source>
        <dbReference type="EMBL" id="ALU26375.1"/>
    </source>
</evidence>
<name>A0A0S7EGY7_9FLAO</name>
<dbReference type="GeneID" id="66975049"/>
<dbReference type="InterPro" id="IPR008620">
    <property type="entry name" value="FixH"/>
</dbReference>
<evidence type="ECO:0000313" key="2">
    <source>
        <dbReference type="Proteomes" id="UP000069030"/>
    </source>
</evidence>
<gene>
    <name evidence="1" type="ORF">AS202_09550</name>
</gene>
<dbReference type="KEGG" id="mod:AS202_09550"/>
<sequence>MKFNFGTGIVIAMGIFMVFILQYVIRVQIDSKYDNELVTENYYQQEIEVDGKHDREVAALKLATPVSIESTKAGDISIVFPSDFDAKNITGKIFLYRPSNQKLDFDMPISLSSSNLLIPNNTLVDGRWDIAVEWSYNGSDYRNKQSLTVKKD</sequence>